<keyword evidence="4" id="KW-1185">Reference proteome</keyword>
<sequence length="308" mass="32228">MARAMISATGRPVDRGDAGKGGFRLDDWSQHLRGSAARRQRRPNFSGLWRNAGHGMMPAATLAGRAAITTAVLLPGNMCDARLWSGGGSMVAAVLAARGFGAAHAGMLDQSTIADMAAAVLARVPGRLLPIGFSMGGIVALEMTRQAPERIAGLVLVDTNAGADLPERSAVRPVQQARVRAGALPTIVADELKPTYLAAANRGDTALKDLLFDMAMGLGDDVFCAQSEALRTRADLGPVLDGFADPVLFAVGAEDALCPPDWHAAMAARCARATLRVIDGAGHMLPLERPHELAAAIGRWLDDIGEMP</sequence>
<comment type="caution">
    <text evidence="3">The sequence shown here is derived from an EMBL/GenBank/DDBJ whole genome shotgun (WGS) entry which is preliminary data.</text>
</comment>
<protein>
    <submittedName>
        <fullName evidence="3">Alpha/beta hydrolase</fullName>
    </submittedName>
</protein>
<evidence type="ECO:0000256" key="1">
    <source>
        <dbReference type="SAM" id="MobiDB-lite"/>
    </source>
</evidence>
<dbReference type="EMBL" id="VJWA01000001">
    <property type="protein sequence ID" value="TRW17758.1"/>
    <property type="molecule type" value="Genomic_DNA"/>
</dbReference>
<dbReference type="AlphaFoldDB" id="A0A552UHR1"/>
<dbReference type="InterPro" id="IPR029058">
    <property type="entry name" value="AB_hydrolase_fold"/>
</dbReference>
<keyword evidence="3" id="KW-0378">Hydrolase</keyword>
<evidence type="ECO:0000313" key="3">
    <source>
        <dbReference type="EMBL" id="TRW17758.1"/>
    </source>
</evidence>
<dbReference type="GO" id="GO:0016787">
    <property type="term" value="F:hydrolase activity"/>
    <property type="evidence" value="ECO:0007669"/>
    <property type="project" value="UniProtKB-KW"/>
</dbReference>
<gene>
    <name evidence="3" type="ORF">FMM06_06370</name>
</gene>
<evidence type="ECO:0000259" key="2">
    <source>
        <dbReference type="Pfam" id="PF12697"/>
    </source>
</evidence>
<dbReference type="SUPFAM" id="SSF53474">
    <property type="entry name" value="alpha/beta-Hydrolases"/>
    <property type="match status" value="1"/>
</dbReference>
<dbReference type="InterPro" id="IPR000073">
    <property type="entry name" value="AB_hydrolase_1"/>
</dbReference>
<dbReference type="Gene3D" id="3.40.50.1820">
    <property type="entry name" value="alpha/beta hydrolase"/>
    <property type="match status" value="1"/>
</dbReference>
<name>A0A552UHR1_9SPHN</name>
<evidence type="ECO:0000313" key="4">
    <source>
        <dbReference type="Proteomes" id="UP000317894"/>
    </source>
</evidence>
<feature type="compositionally biased region" description="Basic and acidic residues" evidence="1">
    <location>
        <begin position="12"/>
        <end position="21"/>
    </location>
</feature>
<proteinExistence type="predicted"/>
<feature type="region of interest" description="Disordered" evidence="1">
    <location>
        <begin position="1"/>
        <end position="21"/>
    </location>
</feature>
<dbReference type="InterPro" id="IPR050228">
    <property type="entry name" value="Carboxylesterase_BioH"/>
</dbReference>
<feature type="domain" description="AB hydrolase-1" evidence="2">
    <location>
        <begin position="72"/>
        <end position="296"/>
    </location>
</feature>
<dbReference type="PANTHER" id="PTHR43194:SF2">
    <property type="entry name" value="PEROXISOMAL MEMBRANE PROTEIN LPX1"/>
    <property type="match status" value="1"/>
</dbReference>
<reference evidence="3 4" key="1">
    <citation type="submission" date="2019-07" db="EMBL/GenBank/DDBJ databases">
        <title>Novel species isolated from glacier.</title>
        <authorList>
            <person name="Liu Q."/>
            <person name="Xin Y.-H."/>
        </authorList>
    </citation>
    <scope>NUCLEOTIDE SEQUENCE [LARGE SCALE GENOMIC DNA]</scope>
    <source>
        <strain evidence="3 4">LB1R16</strain>
    </source>
</reference>
<dbReference type="OrthoDB" id="5491135at2"/>
<dbReference type="Pfam" id="PF12697">
    <property type="entry name" value="Abhydrolase_6"/>
    <property type="match status" value="1"/>
</dbReference>
<organism evidence="3 4">
    <name type="scientific">Glacieibacterium frigidum</name>
    <dbReference type="NCBI Taxonomy" id="2593303"/>
    <lineage>
        <taxon>Bacteria</taxon>
        <taxon>Pseudomonadati</taxon>
        <taxon>Pseudomonadota</taxon>
        <taxon>Alphaproteobacteria</taxon>
        <taxon>Sphingomonadales</taxon>
        <taxon>Sphingosinicellaceae</taxon>
        <taxon>Glacieibacterium</taxon>
    </lineage>
</organism>
<accession>A0A552UHR1</accession>
<dbReference type="Proteomes" id="UP000317894">
    <property type="component" value="Unassembled WGS sequence"/>
</dbReference>
<dbReference type="PANTHER" id="PTHR43194">
    <property type="entry name" value="HYDROLASE ALPHA/BETA FOLD FAMILY"/>
    <property type="match status" value="1"/>
</dbReference>